<proteinExistence type="predicted"/>
<organism evidence="1 2">
    <name type="scientific">SAR324 cluster bacterium</name>
    <dbReference type="NCBI Taxonomy" id="2024889"/>
    <lineage>
        <taxon>Bacteria</taxon>
        <taxon>Deltaproteobacteria</taxon>
        <taxon>SAR324 cluster</taxon>
    </lineage>
</organism>
<evidence type="ECO:0000313" key="1">
    <source>
        <dbReference type="EMBL" id="NMC62063.1"/>
    </source>
</evidence>
<reference evidence="1 2" key="1">
    <citation type="journal article" date="2020" name="Biotechnol. Biofuels">
        <title>New insights from the biogas microbiome by comprehensive genome-resolved metagenomics of nearly 1600 species originating from multiple anaerobic digesters.</title>
        <authorList>
            <person name="Campanaro S."/>
            <person name="Treu L."/>
            <person name="Rodriguez-R L.M."/>
            <person name="Kovalovszki A."/>
            <person name="Ziels R.M."/>
            <person name="Maus I."/>
            <person name="Zhu X."/>
            <person name="Kougias P.G."/>
            <person name="Basile A."/>
            <person name="Luo G."/>
            <person name="Schluter A."/>
            <person name="Konstantinidis K.T."/>
            <person name="Angelidaki I."/>
        </authorList>
    </citation>
    <scope>NUCLEOTIDE SEQUENCE [LARGE SCALE GENOMIC DNA]</scope>
    <source>
        <strain evidence="1">AS27yjCOA_65</strain>
    </source>
</reference>
<name>A0A7X9FPP7_9DELT</name>
<sequence>MGHIPSWDDTRPQKRSKGSLSFPTAPIFDLKKLSTKKTLYAVLTCLAIFQVINVLNSKEGTDPNTHASLFVGPSTTSGPLAIPIYKVSKATKTSIATLSDYQSKIASDFPDLVRLPKNSDFFSEVKDEKPWWSIEGHYVYGPGEISYEGVPAEAEGIANPLILIRPDFVGLSIYGSLVWNKATILENNALQKENFPFHPEPDKLDYFPSESRAEVSYDISRFLFRVNEWTEDELTKEDISFLPVTYNAAFFGFPYAALSSRESQNLAQTDWSKIIFTKAPLRFFYKLCGNPEGCNHRSSNFMMRPAIKVKALPATAVFYLWKKFPTKKRSEPDFKFAIFMY</sequence>
<accession>A0A7X9FPP7</accession>
<dbReference type="EMBL" id="JAAZON010000107">
    <property type="protein sequence ID" value="NMC62063.1"/>
    <property type="molecule type" value="Genomic_DNA"/>
</dbReference>
<gene>
    <name evidence="1" type="ORF">GYA55_02740</name>
</gene>
<dbReference type="Proteomes" id="UP000524246">
    <property type="component" value="Unassembled WGS sequence"/>
</dbReference>
<evidence type="ECO:0000313" key="2">
    <source>
        <dbReference type="Proteomes" id="UP000524246"/>
    </source>
</evidence>
<protein>
    <submittedName>
        <fullName evidence="1">Uncharacterized protein</fullName>
    </submittedName>
</protein>
<dbReference type="AlphaFoldDB" id="A0A7X9FPP7"/>
<comment type="caution">
    <text evidence="1">The sequence shown here is derived from an EMBL/GenBank/DDBJ whole genome shotgun (WGS) entry which is preliminary data.</text>
</comment>